<dbReference type="InterPro" id="IPR037923">
    <property type="entry name" value="HTH-like"/>
</dbReference>
<evidence type="ECO:0000256" key="3">
    <source>
        <dbReference type="ARBA" id="ARBA00023163"/>
    </source>
</evidence>
<dbReference type="Proteomes" id="UP000003340">
    <property type="component" value="Unassembled WGS sequence"/>
</dbReference>
<keyword evidence="2" id="KW-0238">DNA-binding</keyword>
<evidence type="ECO:0000259" key="4">
    <source>
        <dbReference type="PROSITE" id="PS01124"/>
    </source>
</evidence>
<proteinExistence type="predicted"/>
<evidence type="ECO:0000313" key="6">
    <source>
        <dbReference type="Proteomes" id="UP000003340"/>
    </source>
</evidence>
<dbReference type="GO" id="GO:0043565">
    <property type="term" value="F:sequence-specific DNA binding"/>
    <property type="evidence" value="ECO:0007669"/>
    <property type="project" value="InterPro"/>
</dbReference>
<dbReference type="GO" id="GO:0003700">
    <property type="term" value="F:DNA-binding transcription factor activity"/>
    <property type="evidence" value="ECO:0007669"/>
    <property type="project" value="InterPro"/>
</dbReference>
<dbReference type="Gene3D" id="2.60.120.10">
    <property type="entry name" value="Jelly Rolls"/>
    <property type="match status" value="1"/>
</dbReference>
<dbReference type="Pfam" id="PF12833">
    <property type="entry name" value="HTH_18"/>
    <property type="match status" value="1"/>
</dbReference>
<dbReference type="Gene3D" id="1.10.10.60">
    <property type="entry name" value="Homeodomain-like"/>
    <property type="match status" value="2"/>
</dbReference>
<dbReference type="InterPro" id="IPR013096">
    <property type="entry name" value="Cupin_2"/>
</dbReference>
<dbReference type="InterPro" id="IPR018060">
    <property type="entry name" value="HTH_AraC"/>
</dbReference>
<dbReference type="AlphaFoldDB" id="C0ECP2"/>
<gene>
    <name evidence="5" type="ORF">CLOSTMETH_01613</name>
</gene>
<dbReference type="PROSITE" id="PS01124">
    <property type="entry name" value="HTH_ARAC_FAMILY_2"/>
    <property type="match status" value="1"/>
</dbReference>
<sequence length="327" mass="38237">MEQRFIDQLVLCERQRVQSPQNRHFVRDQLDPWIVSADDIFAPHEEVAINVHHLPSWYGAPQPNTHPMKPHKHIFFEFVYVYSGQFHSVVDSESLVLGQDQVILLNPNQVHAPYIERDSDLVLNILIKQPLIDRTFASLISRDNILFDFFYNYIYGISGASNYLMVDRTPRVDQIISSIVEEYCERRPLFEQSLIGWIINLFTELARVYSERKTNQPARPAKPGMAEIIGFIRENYATVTLSETAKTFSYSPSYLSYLIKKETGQTFKEIVRDFRIESACNFLKNTQLTLEQISEILGFQDSFYIAKVFKQRYGISPSEYRKRSRQQ</sequence>
<accession>C0ECP2</accession>
<dbReference type="eggNOG" id="COG2207">
    <property type="taxonomic scope" value="Bacteria"/>
</dbReference>
<dbReference type="STRING" id="537013.CLOSTMETH_01613"/>
<organism evidence="5 6">
    <name type="scientific">[Clostridium] methylpentosum DSM 5476</name>
    <dbReference type="NCBI Taxonomy" id="537013"/>
    <lineage>
        <taxon>Bacteria</taxon>
        <taxon>Bacillati</taxon>
        <taxon>Bacillota</taxon>
        <taxon>Clostridia</taxon>
        <taxon>Eubacteriales</taxon>
        <taxon>Oscillospiraceae</taxon>
        <taxon>Oscillospiraceae incertae sedis</taxon>
    </lineage>
</organism>
<reference evidence="5 6" key="1">
    <citation type="submission" date="2009-01" db="EMBL/GenBank/DDBJ databases">
        <authorList>
            <person name="Fulton L."/>
            <person name="Clifton S."/>
            <person name="Fulton B."/>
            <person name="Xu J."/>
            <person name="Minx P."/>
            <person name="Pepin K.H."/>
            <person name="Johnson M."/>
            <person name="Bhonagiri V."/>
            <person name="Nash W.E."/>
            <person name="Mardis E.R."/>
            <person name="Wilson R.K."/>
        </authorList>
    </citation>
    <scope>NUCLEOTIDE SEQUENCE [LARGE SCALE GENOMIC DNA]</scope>
    <source>
        <strain evidence="5 6">DSM 5476</strain>
    </source>
</reference>
<dbReference type="Pfam" id="PF07883">
    <property type="entry name" value="Cupin_2"/>
    <property type="match status" value="1"/>
</dbReference>
<dbReference type="PANTHER" id="PTHR43280">
    <property type="entry name" value="ARAC-FAMILY TRANSCRIPTIONAL REGULATOR"/>
    <property type="match status" value="1"/>
</dbReference>
<feature type="domain" description="HTH araC/xylS-type" evidence="4">
    <location>
        <begin position="226"/>
        <end position="323"/>
    </location>
</feature>
<dbReference type="PANTHER" id="PTHR43280:SF28">
    <property type="entry name" value="HTH-TYPE TRANSCRIPTIONAL ACTIVATOR RHAS"/>
    <property type="match status" value="1"/>
</dbReference>
<evidence type="ECO:0000256" key="1">
    <source>
        <dbReference type="ARBA" id="ARBA00023015"/>
    </source>
</evidence>
<comment type="caution">
    <text evidence="5">The sequence shown here is derived from an EMBL/GenBank/DDBJ whole genome shotgun (WGS) entry which is preliminary data.</text>
</comment>
<name>C0ECP2_9FIRM</name>
<evidence type="ECO:0000256" key="2">
    <source>
        <dbReference type="ARBA" id="ARBA00023125"/>
    </source>
</evidence>
<dbReference type="InterPro" id="IPR014710">
    <property type="entry name" value="RmlC-like_jellyroll"/>
</dbReference>
<reference evidence="5 6" key="2">
    <citation type="submission" date="2009-02" db="EMBL/GenBank/DDBJ databases">
        <title>Draft genome sequence of Clostridium methylpentosum (DSM 5476).</title>
        <authorList>
            <person name="Sudarsanam P."/>
            <person name="Ley R."/>
            <person name="Guruge J."/>
            <person name="Turnbaugh P.J."/>
            <person name="Mahowald M."/>
            <person name="Liep D."/>
            <person name="Gordon J."/>
        </authorList>
    </citation>
    <scope>NUCLEOTIDE SEQUENCE [LARGE SCALE GENOMIC DNA]</scope>
    <source>
        <strain evidence="5 6">DSM 5476</strain>
    </source>
</reference>
<dbReference type="SUPFAM" id="SSF46689">
    <property type="entry name" value="Homeodomain-like"/>
    <property type="match status" value="1"/>
</dbReference>
<evidence type="ECO:0000313" key="5">
    <source>
        <dbReference type="EMBL" id="EEG30757.1"/>
    </source>
</evidence>
<keyword evidence="3" id="KW-0804">Transcription</keyword>
<dbReference type="HOGENOM" id="CLU_000445_88_0_9"/>
<keyword evidence="6" id="KW-1185">Reference proteome</keyword>
<dbReference type="SMART" id="SM00342">
    <property type="entry name" value="HTH_ARAC"/>
    <property type="match status" value="1"/>
</dbReference>
<dbReference type="EMBL" id="ACEC01000056">
    <property type="protein sequence ID" value="EEG30757.1"/>
    <property type="molecule type" value="Genomic_DNA"/>
</dbReference>
<dbReference type="SUPFAM" id="SSF51215">
    <property type="entry name" value="Regulatory protein AraC"/>
    <property type="match status" value="1"/>
</dbReference>
<dbReference type="InterPro" id="IPR009057">
    <property type="entry name" value="Homeodomain-like_sf"/>
</dbReference>
<keyword evidence="1" id="KW-0805">Transcription regulation</keyword>
<protein>
    <submittedName>
        <fullName evidence="5">Transcriptional regulator, AraC family</fullName>
    </submittedName>
</protein>